<dbReference type="Pfam" id="PF00069">
    <property type="entry name" value="Pkinase"/>
    <property type="match status" value="1"/>
</dbReference>
<reference evidence="9 10" key="1">
    <citation type="submission" date="2019-01" db="EMBL/GenBank/DDBJ databases">
        <title>Novel species of Nocardioides.</title>
        <authorList>
            <person name="Liu Q."/>
            <person name="Xin Y.-H."/>
        </authorList>
    </citation>
    <scope>NUCLEOTIDE SEQUENCE [LARGE SCALE GENOMIC DNA]</scope>
    <source>
        <strain evidence="9 10">HLT3-15</strain>
    </source>
</reference>
<dbReference type="PANTHER" id="PTHR43289:SF6">
    <property type="entry name" value="SERINE_THREONINE-PROTEIN KINASE NEKL-3"/>
    <property type="match status" value="1"/>
</dbReference>
<dbReference type="InterPro" id="IPR011009">
    <property type="entry name" value="Kinase-like_dom_sf"/>
</dbReference>
<dbReference type="InterPro" id="IPR000719">
    <property type="entry name" value="Prot_kinase_dom"/>
</dbReference>
<dbReference type="GO" id="GO:0004674">
    <property type="term" value="F:protein serine/threonine kinase activity"/>
    <property type="evidence" value="ECO:0007669"/>
    <property type="project" value="UniProtKB-KW"/>
</dbReference>
<keyword evidence="10" id="KW-1185">Reference proteome</keyword>
<keyword evidence="4" id="KW-0547">Nucleotide-binding</keyword>
<dbReference type="RefSeq" id="WP_129474018.1">
    <property type="nucleotide sequence ID" value="NZ_SDWS01000002.1"/>
</dbReference>
<evidence type="ECO:0000256" key="2">
    <source>
        <dbReference type="ARBA" id="ARBA00022527"/>
    </source>
</evidence>
<evidence type="ECO:0000256" key="7">
    <source>
        <dbReference type="SAM" id="Phobius"/>
    </source>
</evidence>
<comment type="caution">
    <text evidence="9">The sequence shown here is derived from an EMBL/GenBank/DDBJ whole genome shotgun (WGS) entry which is preliminary data.</text>
</comment>
<keyword evidence="5 9" id="KW-0418">Kinase</keyword>
<evidence type="ECO:0000256" key="4">
    <source>
        <dbReference type="ARBA" id="ARBA00022741"/>
    </source>
</evidence>
<dbReference type="CDD" id="cd14014">
    <property type="entry name" value="STKc_PknB_like"/>
    <property type="match status" value="1"/>
</dbReference>
<dbReference type="PROSITE" id="PS50011">
    <property type="entry name" value="PROTEIN_KINASE_DOM"/>
    <property type="match status" value="1"/>
</dbReference>
<dbReference type="GO" id="GO:0005524">
    <property type="term" value="F:ATP binding"/>
    <property type="evidence" value="ECO:0007669"/>
    <property type="project" value="UniProtKB-KW"/>
</dbReference>
<name>A0A4Q2RXS3_9ACTN</name>
<sequence>MGEVFAGRFELLDPIADGGMGSVWVVRDRRDQQVYAGKVLRQSDSASLMRFMREQGTRIAHDHVVTPLSWAGEDDRVLFTMPLVRGGSVATLVGDHGALPARWVRELLVQLLTALDAVHGTGVVHRDVKPANLLLRATGTARPHLMLTDFGISARISDPRLTHASQVIGSPGYMAPEQLAGADPAVTQDVYAAGMVGLEMLTGLRPPAAHDALAARVAAEPGLQPLVDLLLEAVRPDPTARPQTAVALRERLLALDLSGTAEPTEPVVVLDQLEGVAPPEVAREASDGPQAERPDPRLIAVLLLVVAAACLLGAAWLLLA</sequence>
<feature type="transmembrane region" description="Helical" evidence="7">
    <location>
        <begin position="298"/>
        <end position="319"/>
    </location>
</feature>
<dbReference type="InterPro" id="IPR008271">
    <property type="entry name" value="Ser/Thr_kinase_AS"/>
</dbReference>
<keyword evidence="3" id="KW-0808">Transferase</keyword>
<evidence type="ECO:0000256" key="1">
    <source>
        <dbReference type="ARBA" id="ARBA00012513"/>
    </source>
</evidence>
<evidence type="ECO:0000259" key="8">
    <source>
        <dbReference type="PROSITE" id="PS50011"/>
    </source>
</evidence>
<feature type="domain" description="Protein kinase" evidence="8">
    <location>
        <begin position="9"/>
        <end position="253"/>
    </location>
</feature>
<protein>
    <recommendedName>
        <fullName evidence="1">non-specific serine/threonine protein kinase</fullName>
        <ecNumber evidence="1">2.7.11.1</ecNumber>
    </recommendedName>
</protein>
<evidence type="ECO:0000256" key="3">
    <source>
        <dbReference type="ARBA" id="ARBA00022679"/>
    </source>
</evidence>
<keyword evidence="6" id="KW-0067">ATP-binding</keyword>
<keyword evidence="2 9" id="KW-0723">Serine/threonine-protein kinase</keyword>
<evidence type="ECO:0000256" key="6">
    <source>
        <dbReference type="ARBA" id="ARBA00022840"/>
    </source>
</evidence>
<dbReference type="Proteomes" id="UP000291838">
    <property type="component" value="Unassembled WGS sequence"/>
</dbReference>
<dbReference type="Gene3D" id="1.10.510.10">
    <property type="entry name" value="Transferase(Phosphotransferase) domain 1"/>
    <property type="match status" value="1"/>
</dbReference>
<evidence type="ECO:0000313" key="10">
    <source>
        <dbReference type="Proteomes" id="UP000291838"/>
    </source>
</evidence>
<dbReference type="SMART" id="SM00220">
    <property type="entry name" value="S_TKc"/>
    <property type="match status" value="1"/>
</dbReference>
<dbReference type="OrthoDB" id="9762169at2"/>
<proteinExistence type="predicted"/>
<dbReference type="AlphaFoldDB" id="A0A4Q2RXS3"/>
<keyword evidence="7" id="KW-0472">Membrane</keyword>
<dbReference type="EMBL" id="SDWS01000002">
    <property type="protein sequence ID" value="RYB92413.1"/>
    <property type="molecule type" value="Genomic_DNA"/>
</dbReference>
<keyword evidence="7" id="KW-0812">Transmembrane</keyword>
<organism evidence="9 10">
    <name type="scientific">Nocardioides glacieisoli</name>
    <dbReference type="NCBI Taxonomy" id="1168730"/>
    <lineage>
        <taxon>Bacteria</taxon>
        <taxon>Bacillati</taxon>
        <taxon>Actinomycetota</taxon>
        <taxon>Actinomycetes</taxon>
        <taxon>Propionibacteriales</taxon>
        <taxon>Nocardioidaceae</taxon>
        <taxon>Nocardioides</taxon>
    </lineage>
</organism>
<evidence type="ECO:0000256" key="5">
    <source>
        <dbReference type="ARBA" id="ARBA00022777"/>
    </source>
</evidence>
<dbReference type="PROSITE" id="PS00108">
    <property type="entry name" value="PROTEIN_KINASE_ST"/>
    <property type="match status" value="1"/>
</dbReference>
<dbReference type="EC" id="2.7.11.1" evidence="1"/>
<keyword evidence="7" id="KW-1133">Transmembrane helix</keyword>
<accession>A0A4Q2RXS3</accession>
<evidence type="ECO:0000313" key="9">
    <source>
        <dbReference type="EMBL" id="RYB92413.1"/>
    </source>
</evidence>
<dbReference type="PANTHER" id="PTHR43289">
    <property type="entry name" value="MITOGEN-ACTIVATED PROTEIN KINASE KINASE KINASE 20-RELATED"/>
    <property type="match status" value="1"/>
</dbReference>
<dbReference type="SUPFAM" id="SSF56112">
    <property type="entry name" value="Protein kinase-like (PK-like)"/>
    <property type="match status" value="1"/>
</dbReference>
<gene>
    <name evidence="9" type="ORF">EUA06_05515</name>
</gene>